<sequence>MKNPIDASLSRRQFIGALGTSTALTVLPGCATGTIASTTPAAGEAAGQALLDDFAWNLLRHEPLRASSLGVDTGEYAYLRSQLGDASQAGQDAKAATLAADLERARAFPKGGLDPATRTSFEVVESAYETALEGLALPYGDIPVGSWRTAPYPVIQNVGAYIDLPRALDSDHPIRDEADAEAYIARLEEIPGVLQGELERMRAGREMGVVPPDFLLDRALDQMQRQLTDAMQGGSLVESLVRRTAEEGIAGSWQERANAIVTTDVAVALERQLAELRLQRGMAGSAPGMDAQPEGGEWYRWSLKSSTTTNMSPAEIHQLGMDTLADIHSEMDPILRDLGYTEGNPGQRMIQLSQDDRFKFAEGDEGRAQIISFLEDRIEWIRGEMPRAFARVVDPAVQVKRIPPNEELGAPTAYGGAPAVDGSRPGTFWINLRDTDLHRTYDLVTLTHHEAIPGHVWEGEYSNQLPLIRAILAFNAFSEGWALYAEQLGDELGAYSDNPAWRLGYHQAAAYRAIRLVVDTGLHAQGWGRQQAIDYFHTNSGVGVAETTNEIDRYCSWPGQATGYMVGKLEILRQREMARTSLGRRYDLRNFNMAVVEGGNAPLDVLAANVARYVRSAGD</sequence>
<organism evidence="1 2">
    <name type="scientific">Aurantiacibacter sediminis</name>
    <dbReference type="NCBI Taxonomy" id="2793064"/>
    <lineage>
        <taxon>Bacteria</taxon>
        <taxon>Pseudomonadati</taxon>
        <taxon>Pseudomonadota</taxon>
        <taxon>Alphaproteobacteria</taxon>
        <taxon>Sphingomonadales</taxon>
        <taxon>Erythrobacteraceae</taxon>
        <taxon>Aurantiacibacter</taxon>
    </lineage>
</organism>
<evidence type="ECO:0000313" key="2">
    <source>
        <dbReference type="Proteomes" id="UP000602442"/>
    </source>
</evidence>
<name>A0ABS0N5I7_9SPHN</name>
<dbReference type="InterPro" id="IPR010281">
    <property type="entry name" value="DUF885"/>
</dbReference>
<dbReference type="PROSITE" id="PS51318">
    <property type="entry name" value="TAT"/>
    <property type="match status" value="1"/>
</dbReference>
<dbReference type="InterPro" id="IPR006311">
    <property type="entry name" value="TAT_signal"/>
</dbReference>
<dbReference type="PANTHER" id="PTHR33361">
    <property type="entry name" value="GLR0591 PROTEIN"/>
    <property type="match status" value="1"/>
</dbReference>
<dbReference type="Proteomes" id="UP000602442">
    <property type="component" value="Unassembled WGS sequence"/>
</dbReference>
<evidence type="ECO:0000313" key="1">
    <source>
        <dbReference type="EMBL" id="MBH5323064.1"/>
    </source>
</evidence>
<gene>
    <name evidence="1" type="ORF">I5L03_10760</name>
</gene>
<dbReference type="RefSeq" id="WP_197921774.1">
    <property type="nucleotide sequence ID" value="NZ_CAWPTA010000008.1"/>
</dbReference>
<dbReference type="EMBL" id="JAEANY010000003">
    <property type="protein sequence ID" value="MBH5323064.1"/>
    <property type="molecule type" value="Genomic_DNA"/>
</dbReference>
<reference evidence="1 2" key="1">
    <citation type="submission" date="2020-11" db="EMBL/GenBank/DDBJ databases">
        <title>Erythrobacter sediminis sp. nov., a marine bacterium from a tidal flat of Garorim Bay.</title>
        <authorList>
            <person name="Kim D."/>
            <person name="Yoo Y."/>
            <person name="Kim J.-J."/>
        </authorList>
    </citation>
    <scope>NUCLEOTIDE SEQUENCE [LARGE SCALE GENOMIC DNA]</scope>
    <source>
        <strain evidence="1 2">JGD-13</strain>
    </source>
</reference>
<dbReference type="PANTHER" id="PTHR33361:SF2">
    <property type="entry name" value="DUF885 DOMAIN-CONTAINING PROTEIN"/>
    <property type="match status" value="1"/>
</dbReference>
<keyword evidence="2" id="KW-1185">Reference proteome</keyword>
<proteinExistence type="predicted"/>
<protein>
    <submittedName>
        <fullName evidence="1">DUF885 domain-containing protein</fullName>
    </submittedName>
</protein>
<comment type="caution">
    <text evidence="1">The sequence shown here is derived from an EMBL/GenBank/DDBJ whole genome shotgun (WGS) entry which is preliminary data.</text>
</comment>
<accession>A0ABS0N5I7</accession>
<dbReference type="Pfam" id="PF05960">
    <property type="entry name" value="DUF885"/>
    <property type="match status" value="1"/>
</dbReference>